<gene>
    <name evidence="1" type="ORF">Adt_16559</name>
</gene>
<dbReference type="AlphaFoldDB" id="A0ABD1TDZ8"/>
<name>A0ABD1TDZ8_9LAMI</name>
<evidence type="ECO:0000313" key="1">
    <source>
        <dbReference type="EMBL" id="KAL2510959.1"/>
    </source>
</evidence>
<keyword evidence="2" id="KW-1185">Reference proteome</keyword>
<organism evidence="1 2">
    <name type="scientific">Abeliophyllum distichum</name>
    <dbReference type="NCBI Taxonomy" id="126358"/>
    <lineage>
        <taxon>Eukaryota</taxon>
        <taxon>Viridiplantae</taxon>
        <taxon>Streptophyta</taxon>
        <taxon>Embryophyta</taxon>
        <taxon>Tracheophyta</taxon>
        <taxon>Spermatophyta</taxon>
        <taxon>Magnoliopsida</taxon>
        <taxon>eudicotyledons</taxon>
        <taxon>Gunneridae</taxon>
        <taxon>Pentapetalae</taxon>
        <taxon>asterids</taxon>
        <taxon>lamiids</taxon>
        <taxon>Lamiales</taxon>
        <taxon>Oleaceae</taxon>
        <taxon>Forsythieae</taxon>
        <taxon>Abeliophyllum</taxon>
    </lineage>
</organism>
<proteinExistence type="predicted"/>
<dbReference type="PANTHER" id="PTHR36020">
    <property type="entry name" value="TRANSMEMBRANE PROTEIN"/>
    <property type="match status" value="1"/>
</dbReference>
<sequence>MGVVVEYIQNIWPFSAFIVNNDLRASDGIVKKLPVPESTKQFVYAIHDPESQSIIYILSVQNLSERSASDAECLIRGIKPDAVVVHVGNFNDLDIIDLQNGGIGSTNNRINKENYEKVAGSLFLKDVFGVSFNAHFMAAKKAAEEVSSSFLMLESPFVKCIMDGNSECGLDTGVEQMVESGNGFRGAFGFQPSNLVPGRNMVSVRSRGFYVTNDVQSQMVKWLSTYLVQSSTISKLSREDVRPLVDYEAPQFAKSVYPLLVDLHDIFVDIPFMGRALACSQKILSDVNKGEIIDSQLLSEFYLFRVAVEGLRIALNNAARLPLNKIGDPILANTKFSDLPVEDQSHAILAQALRSQTKKFKSIVAVVDASGLAGLRKHWNTHVPPEVKSTVEELITNCGDDEEISLQSKMKRLLADKPVVAVGASATAVFGASSLSKVIPASTFIKIATFHVPASLKLMLTQTQKAILFALGKGLGPTKVVAPGMGSSALKSYTLKAAVSAEKIRYISHSVIASAEKTSLSAMRTAFYEIMRKRRVRPIGVLPWATFGCSIATCTGLLLYGDGIECAAESFPVAPSIASLGRGIKSLHQASESVRQAESSRLQKSIESLLYRFKNKRRKDQSDSLGKENNEVSDRMLLGGWNISLWMWLGCDVESGKRWGREYEREELGVIDFQSSCLSQESDIGLVHGCEAVLWTALSGAVGVRLVGSVVLPSRRWSMFSTGMFNTPTIGDHGMLCVRIL</sequence>
<reference evidence="2" key="1">
    <citation type="submission" date="2024-07" db="EMBL/GenBank/DDBJ databases">
        <title>Two chromosome-level genome assemblies of Korean endemic species Abeliophyllum distichum and Forsythia ovata (Oleaceae).</title>
        <authorList>
            <person name="Jang H."/>
        </authorList>
    </citation>
    <scope>NUCLEOTIDE SEQUENCE [LARGE SCALE GENOMIC DNA]</scope>
</reference>
<accession>A0ABD1TDZ8</accession>
<protein>
    <submittedName>
        <fullName evidence="1">Uncharacterized protein</fullName>
    </submittedName>
</protein>
<evidence type="ECO:0000313" key="2">
    <source>
        <dbReference type="Proteomes" id="UP001604336"/>
    </source>
</evidence>
<dbReference type="EMBL" id="JBFOLK010000005">
    <property type="protein sequence ID" value="KAL2510959.1"/>
    <property type="molecule type" value="Genomic_DNA"/>
</dbReference>
<comment type="caution">
    <text evidence="1">The sequence shown here is derived from an EMBL/GenBank/DDBJ whole genome shotgun (WGS) entry which is preliminary data.</text>
</comment>
<dbReference type="PANTHER" id="PTHR36020:SF1">
    <property type="entry name" value="TRANSMEMBRANE PROTEIN"/>
    <property type="match status" value="1"/>
</dbReference>
<dbReference type="Proteomes" id="UP001604336">
    <property type="component" value="Unassembled WGS sequence"/>
</dbReference>